<evidence type="ECO:0000313" key="2">
    <source>
        <dbReference type="Proteomes" id="UP001556367"/>
    </source>
</evidence>
<reference evidence="2" key="1">
    <citation type="submission" date="2024-06" db="EMBL/GenBank/DDBJ databases">
        <title>Multi-omics analyses provide insights into the biosynthesis of the anticancer antibiotic pleurotin in Hohenbuehelia grisea.</title>
        <authorList>
            <person name="Weaver J.A."/>
            <person name="Alberti F."/>
        </authorList>
    </citation>
    <scope>NUCLEOTIDE SEQUENCE [LARGE SCALE GENOMIC DNA]</scope>
    <source>
        <strain evidence="2">T-177</strain>
    </source>
</reference>
<gene>
    <name evidence="1" type="ORF">HGRIS_004143</name>
</gene>
<name>A0ABR3JHL0_9AGAR</name>
<accession>A0ABR3JHL0</accession>
<dbReference type="Proteomes" id="UP001556367">
    <property type="component" value="Unassembled WGS sequence"/>
</dbReference>
<sequence length="439" mass="49543">MHPCLRNDELVSMICAYLFNGCLLNLHHVLSLGLTSKTILEPCLDRIWSNIDEFHNMLLLFPTDSYEILLRDDGPFLEHEGDDHPCVIRFTRPLVPEDWTRFHYYSHRVRRLGIWGFGTMMDPDALRPLQESLQAHPSLAPILPKFTRLDYNDGRPGVTPYLPMFSSSSLRILQIDVACPRTLIDGVDDAIRAVAPKLVEAFPNITLLKLEGVEQSSLLRLFHIGDQTITSPVFSKLEKLEVGSPGLFEEPVTTFTAGLQRLKKQRIPIYDYQAPESPLDILPVATLKSAKIEDRSLASSASFLSAIQPERLLTLRLKFSRRQTMWDLASFAQLILAVARFSSLTALTIDALALINDDHEGPSNVYELPLPSVVESMGIISPLLQLKHLEILEVLHVNLCFDDTLLPCMLKAYPCLRTLRIYPTSQAIEYGIYVPPSFP</sequence>
<evidence type="ECO:0000313" key="1">
    <source>
        <dbReference type="EMBL" id="KAL0955248.1"/>
    </source>
</evidence>
<evidence type="ECO:0008006" key="3">
    <source>
        <dbReference type="Google" id="ProtNLM"/>
    </source>
</evidence>
<organism evidence="1 2">
    <name type="scientific">Hohenbuehelia grisea</name>
    <dbReference type="NCBI Taxonomy" id="104357"/>
    <lineage>
        <taxon>Eukaryota</taxon>
        <taxon>Fungi</taxon>
        <taxon>Dikarya</taxon>
        <taxon>Basidiomycota</taxon>
        <taxon>Agaricomycotina</taxon>
        <taxon>Agaricomycetes</taxon>
        <taxon>Agaricomycetidae</taxon>
        <taxon>Agaricales</taxon>
        <taxon>Pleurotineae</taxon>
        <taxon>Pleurotaceae</taxon>
        <taxon>Hohenbuehelia</taxon>
    </lineage>
</organism>
<dbReference type="EMBL" id="JASNQZ010000007">
    <property type="protein sequence ID" value="KAL0955248.1"/>
    <property type="molecule type" value="Genomic_DNA"/>
</dbReference>
<keyword evidence="2" id="KW-1185">Reference proteome</keyword>
<proteinExistence type="predicted"/>
<protein>
    <recommendedName>
        <fullName evidence="3">F-box domain-containing protein</fullName>
    </recommendedName>
</protein>
<comment type="caution">
    <text evidence="1">The sequence shown here is derived from an EMBL/GenBank/DDBJ whole genome shotgun (WGS) entry which is preliminary data.</text>
</comment>